<comment type="function">
    <text evidence="11">Cis-aconitate decarboxylase that catalyzes production of itaconate and is involved in the inhibition of the inflammatory response. Acts as a negative regulator of the Toll-like receptors (TLRs)-mediated inflammatory innate response by stimulating the tumor necrosis factor alpha-induced protein TNFAIP3 expression via reactive oxygen species (ROS) in LPS-tolerized macrophages. Involved in antimicrobial response of innate immune cells; ACOD1-mediated itaconic acid production contributes to the antimicrobial activity of macrophages by generating itaconate, leading to alkylation of proteins, such as TFEB. Involved in antiviral response following infection by flavivirus in neurons: ACOD1-mediated itaconate production inhibits the activity of succinate dehydrogenase, generating a metabolic state in neurons that suppresses replication of viral genomes. Plays a role in the embryo implantation.</text>
</comment>
<dbReference type="AlphaFoldDB" id="A0A8C5LVB3"/>
<evidence type="ECO:0000256" key="3">
    <source>
        <dbReference type="ARBA" id="ARBA00011738"/>
    </source>
</evidence>
<evidence type="ECO:0000256" key="2">
    <source>
        <dbReference type="ARBA" id="ARBA00006174"/>
    </source>
</evidence>
<dbReference type="GO" id="GO:0042803">
    <property type="term" value="F:protein homodimerization activity"/>
    <property type="evidence" value="ECO:0007669"/>
    <property type="project" value="UniProtKB-ARBA"/>
</dbReference>
<dbReference type="PANTHER" id="PTHR16943:SF11">
    <property type="entry name" value="CIS-ACONITATE DECARBOXYLASE"/>
    <property type="match status" value="1"/>
</dbReference>
<comment type="subcellular location">
    <subcellularLocation>
        <location evidence="1">Mitochondrion</location>
    </subcellularLocation>
</comment>
<dbReference type="InterPro" id="IPR042188">
    <property type="entry name" value="MmgE/PrpD_sf_2"/>
</dbReference>
<keyword evidence="8" id="KW-0395">Inflammatory response</keyword>
<dbReference type="Ensembl" id="ENSLLET00000003190.1">
    <property type="protein sequence ID" value="ENSLLEP00000003059.1"/>
    <property type="gene ID" value="ENSLLEG00000001961.1"/>
</dbReference>
<dbReference type="InterPro" id="IPR042183">
    <property type="entry name" value="MmgE/PrpD_sf_1"/>
</dbReference>
<dbReference type="FunFam" id="3.30.1330.120:FF:000002">
    <property type="entry name" value="Aconitate decarboxylase 1"/>
    <property type="match status" value="1"/>
</dbReference>
<evidence type="ECO:0000256" key="10">
    <source>
        <dbReference type="ARBA" id="ARBA00050716"/>
    </source>
</evidence>
<dbReference type="EC" id="4.1.1.6" evidence="12"/>
<dbReference type="Pfam" id="PF19305">
    <property type="entry name" value="MmgE_PrpD_C"/>
    <property type="match status" value="1"/>
</dbReference>
<evidence type="ECO:0000256" key="1">
    <source>
        <dbReference type="ARBA" id="ARBA00004173"/>
    </source>
</evidence>
<dbReference type="GO" id="GO:0045087">
    <property type="term" value="P:innate immune response"/>
    <property type="evidence" value="ECO:0007669"/>
    <property type="project" value="UniProtKB-KW"/>
</dbReference>
<feature type="domain" description="MmgE/PrpD N-terminal" evidence="18">
    <location>
        <begin position="43"/>
        <end position="284"/>
    </location>
</feature>
<sequence length="508" mass="56346">MDVATAVDYIGSLRCPKRSTSRLELENLPVHPERRMLSKTVTESFANFIHGVTKSSLTEVVIQRSKRMILDTLGVGLIGTSTDVFHKVLKYSKIYGADSSSTVWGQSDVRLPPLYASFVNGVAVHSMDFDDTWHPATHPSGVVLPPLIAISETFLQHQKTSGLDLLLAFNVGIEVQGRLMRFSREASNIPKRFHPPAVVGTMGSAAASSKLLRLNPSQCREALAIAASYSGAPLANAATQTKPLHIGNAGRHGIESAYLAFLGLEGNKQILDMDSGFGAFYNDYDPQALLDLQTYTWLLEKQDVAFKRFPAHLGMHWIADAALAVRKCIVEEDDCFPTQNIENIKLKVPFAKYVNRPLPVSEHEARHSFQFNACTALLDGAVSVDSFNDHNLSRPHLHELLGKLHIEHPSDNNPSFESLYCEVSVTLKNGTTFTERCDTFYGHWRKPLSKEDLVKKFKANASTVLSRDGVEGIVETVDRLEDIEDCSVLSQFLKLRNNSEKYNDIMSS</sequence>
<evidence type="ECO:0000256" key="14">
    <source>
        <dbReference type="ARBA" id="ARBA00076490"/>
    </source>
</evidence>
<evidence type="ECO:0000256" key="5">
    <source>
        <dbReference type="ARBA" id="ARBA00022588"/>
    </source>
</evidence>
<evidence type="ECO:0000256" key="6">
    <source>
        <dbReference type="ARBA" id="ARBA00022859"/>
    </source>
</evidence>
<evidence type="ECO:0000256" key="7">
    <source>
        <dbReference type="ARBA" id="ARBA00023128"/>
    </source>
</evidence>
<evidence type="ECO:0000256" key="12">
    <source>
        <dbReference type="ARBA" id="ARBA00067068"/>
    </source>
</evidence>
<dbReference type="SUPFAM" id="SSF103378">
    <property type="entry name" value="2-methylcitrate dehydratase PrpD"/>
    <property type="match status" value="1"/>
</dbReference>
<dbReference type="Gene3D" id="3.30.1330.120">
    <property type="entry name" value="2-methylcitrate dehydratase PrpD"/>
    <property type="match status" value="1"/>
</dbReference>
<gene>
    <name evidence="20" type="primary">ACOD1</name>
</gene>
<dbReference type="GeneTree" id="ENSGT00390000015700"/>
<evidence type="ECO:0000256" key="11">
    <source>
        <dbReference type="ARBA" id="ARBA00055971"/>
    </source>
</evidence>
<protein>
    <recommendedName>
        <fullName evidence="13">Cis-aconitate decarboxylase</fullName>
        <ecNumber evidence="12">4.1.1.6</ecNumber>
    </recommendedName>
    <alternativeName>
        <fullName evidence="17">Aconitate decarboxylase</fullName>
    </alternativeName>
    <alternativeName>
        <fullName evidence="14">Aconitate decarboxylase 1</fullName>
    </alternativeName>
    <alternativeName>
        <fullName evidence="15">Cis-aconitic acid decarboxylase</fullName>
    </alternativeName>
    <alternativeName>
        <fullName evidence="16">Immune-responsive gene 1 protein</fullName>
    </alternativeName>
</protein>
<dbReference type="OrthoDB" id="10267976at2759"/>
<dbReference type="GO" id="GO:0002760">
    <property type="term" value="P:positive regulation of antimicrobial humoral response"/>
    <property type="evidence" value="ECO:0007669"/>
    <property type="project" value="UniProtKB-ARBA"/>
</dbReference>
<keyword evidence="21" id="KW-1185">Reference proteome</keyword>
<dbReference type="GO" id="GO:0047613">
    <property type="term" value="F:aconitate decarboxylase activity"/>
    <property type="evidence" value="ECO:0007669"/>
    <property type="project" value="UniProtKB-EC"/>
</dbReference>
<comment type="similarity">
    <text evidence="2">Belongs to the PrpD family.</text>
</comment>
<dbReference type="Gene3D" id="1.10.4100.10">
    <property type="entry name" value="2-methylcitrate dehydratase PrpD"/>
    <property type="match status" value="1"/>
</dbReference>
<dbReference type="InterPro" id="IPR036148">
    <property type="entry name" value="MmgE/PrpD_sf"/>
</dbReference>
<dbReference type="Pfam" id="PF03972">
    <property type="entry name" value="MmgE_PrpD_N"/>
    <property type="match status" value="1"/>
</dbReference>
<comment type="catalytic activity">
    <reaction evidence="10">
        <text>cis-aconitate + H(+) = itaconate + CO2</text>
        <dbReference type="Rhea" id="RHEA:15253"/>
        <dbReference type="ChEBI" id="CHEBI:15378"/>
        <dbReference type="ChEBI" id="CHEBI:16383"/>
        <dbReference type="ChEBI" id="CHEBI:16526"/>
        <dbReference type="ChEBI" id="CHEBI:17240"/>
        <dbReference type="EC" id="4.1.1.6"/>
    </reaction>
    <physiologicalReaction direction="left-to-right" evidence="10">
        <dbReference type="Rhea" id="RHEA:15254"/>
    </physiologicalReaction>
</comment>
<dbReference type="InterPro" id="IPR045337">
    <property type="entry name" value="MmgE_PrpD_C"/>
</dbReference>
<evidence type="ECO:0000256" key="8">
    <source>
        <dbReference type="ARBA" id="ARBA00023198"/>
    </source>
</evidence>
<dbReference type="GO" id="GO:0005739">
    <property type="term" value="C:mitochondrion"/>
    <property type="evidence" value="ECO:0007669"/>
    <property type="project" value="UniProtKB-SubCell"/>
</dbReference>
<reference evidence="20" key="1">
    <citation type="submission" date="2025-08" db="UniProtKB">
        <authorList>
            <consortium name="Ensembl"/>
        </authorList>
    </citation>
    <scope>IDENTIFICATION</scope>
</reference>
<dbReference type="GO" id="GO:0006954">
    <property type="term" value="P:inflammatory response"/>
    <property type="evidence" value="ECO:0007669"/>
    <property type="project" value="UniProtKB-KW"/>
</dbReference>
<feature type="domain" description="MmgE/PrpD C-terminal" evidence="19">
    <location>
        <begin position="309"/>
        <end position="480"/>
    </location>
</feature>
<comment type="subunit">
    <text evidence="3">Homodimer.</text>
</comment>
<evidence type="ECO:0000259" key="18">
    <source>
        <dbReference type="Pfam" id="PF03972"/>
    </source>
</evidence>
<dbReference type="PANTHER" id="PTHR16943">
    <property type="entry name" value="2-METHYLCITRATE DEHYDRATASE-RELATED"/>
    <property type="match status" value="1"/>
</dbReference>
<proteinExistence type="inferred from homology"/>
<dbReference type="FunFam" id="1.10.4100.10:FF:000002">
    <property type="entry name" value="Aconitate decarboxylase 1"/>
    <property type="match status" value="1"/>
</dbReference>
<dbReference type="Proteomes" id="UP000694569">
    <property type="component" value="Unplaced"/>
</dbReference>
<keyword evidence="9" id="KW-0456">Lyase</keyword>
<keyword evidence="5" id="KW-0399">Innate immunity</keyword>
<reference evidence="20" key="2">
    <citation type="submission" date="2025-09" db="UniProtKB">
        <authorList>
            <consortium name="Ensembl"/>
        </authorList>
    </citation>
    <scope>IDENTIFICATION</scope>
</reference>
<keyword evidence="7" id="KW-0496">Mitochondrion</keyword>
<keyword evidence="4" id="KW-0929">Antimicrobial</keyword>
<evidence type="ECO:0000256" key="4">
    <source>
        <dbReference type="ARBA" id="ARBA00022529"/>
    </source>
</evidence>
<evidence type="ECO:0000256" key="16">
    <source>
        <dbReference type="ARBA" id="ARBA00083634"/>
    </source>
</evidence>
<dbReference type="GO" id="GO:0072573">
    <property type="term" value="P:tolerance induction to lipopolysaccharide"/>
    <property type="evidence" value="ECO:0007669"/>
    <property type="project" value="UniProtKB-ARBA"/>
</dbReference>
<name>A0A8C5LVB3_9ANUR</name>
<evidence type="ECO:0000313" key="20">
    <source>
        <dbReference type="Ensembl" id="ENSLLEP00000003059.1"/>
    </source>
</evidence>
<evidence type="ECO:0000256" key="17">
    <source>
        <dbReference type="ARBA" id="ARBA00083851"/>
    </source>
</evidence>
<keyword evidence="6" id="KW-0391">Immunity</keyword>
<accession>A0A8C5LVB3</accession>
<evidence type="ECO:0000256" key="9">
    <source>
        <dbReference type="ARBA" id="ARBA00023239"/>
    </source>
</evidence>
<evidence type="ECO:0000313" key="21">
    <source>
        <dbReference type="Proteomes" id="UP000694569"/>
    </source>
</evidence>
<evidence type="ECO:0000259" key="19">
    <source>
        <dbReference type="Pfam" id="PF19305"/>
    </source>
</evidence>
<evidence type="ECO:0000256" key="15">
    <source>
        <dbReference type="ARBA" id="ARBA00081034"/>
    </source>
</evidence>
<dbReference type="InterPro" id="IPR005656">
    <property type="entry name" value="MmgE_PrpD"/>
</dbReference>
<dbReference type="InterPro" id="IPR045336">
    <property type="entry name" value="MmgE_PrpD_N"/>
</dbReference>
<evidence type="ECO:0000256" key="13">
    <source>
        <dbReference type="ARBA" id="ARBA00073848"/>
    </source>
</evidence>
<organism evidence="20 21">
    <name type="scientific">Leptobrachium leishanense</name>
    <name type="common">Leishan spiny toad</name>
    <dbReference type="NCBI Taxonomy" id="445787"/>
    <lineage>
        <taxon>Eukaryota</taxon>
        <taxon>Metazoa</taxon>
        <taxon>Chordata</taxon>
        <taxon>Craniata</taxon>
        <taxon>Vertebrata</taxon>
        <taxon>Euteleostomi</taxon>
        <taxon>Amphibia</taxon>
        <taxon>Batrachia</taxon>
        <taxon>Anura</taxon>
        <taxon>Pelobatoidea</taxon>
        <taxon>Megophryidae</taxon>
        <taxon>Leptobrachium</taxon>
    </lineage>
</organism>